<dbReference type="VEuPathDB" id="TriTrypDB:C3747_39g360"/>
<feature type="region of interest" description="Disordered" evidence="3">
    <location>
        <begin position="1"/>
        <end position="41"/>
    </location>
</feature>
<evidence type="ECO:0000256" key="1">
    <source>
        <dbReference type="ARBA" id="ARBA00007406"/>
    </source>
</evidence>
<dbReference type="VEuPathDB" id="TriTrypDB:TcCLB.506409.240"/>
<dbReference type="PANTHER" id="PTHR10836:SF76">
    <property type="entry name" value="GLYCERALDEHYDE-3-PHOSPHATE DEHYDROGENASE-RELATED"/>
    <property type="match status" value="1"/>
</dbReference>
<organism evidence="5 6">
    <name type="scientific">Trypanosoma cruzi</name>
    <dbReference type="NCBI Taxonomy" id="5693"/>
    <lineage>
        <taxon>Eukaryota</taxon>
        <taxon>Discoba</taxon>
        <taxon>Euglenozoa</taxon>
        <taxon>Kinetoplastea</taxon>
        <taxon>Metakinetoplastina</taxon>
        <taxon>Trypanosomatida</taxon>
        <taxon>Trypanosomatidae</taxon>
        <taxon>Trypanosoma</taxon>
        <taxon>Schizotrypanum</taxon>
    </lineage>
</organism>
<dbReference type="VEuPathDB" id="TriTrypDB:ECC02_008479"/>
<dbReference type="InterPro" id="IPR020829">
    <property type="entry name" value="GlycerAld_3-P_DH_cat"/>
</dbReference>
<dbReference type="VEuPathDB" id="TriTrypDB:C4B63_50g7"/>
<dbReference type="VEuPathDB" id="TriTrypDB:TcCL_NonESM12697"/>
<name>A0A2V2V2L5_TRYCR</name>
<dbReference type="VEuPathDB" id="TriTrypDB:TcYC6_0071270"/>
<keyword evidence="2" id="KW-0560">Oxidoreductase</keyword>
<gene>
    <name evidence="5" type="ORF">C4B63_50g7</name>
</gene>
<dbReference type="SUPFAM" id="SSF55347">
    <property type="entry name" value="Glyceraldehyde-3-phosphate dehydrogenase-like, C-terminal domain"/>
    <property type="match status" value="1"/>
</dbReference>
<dbReference type="Gene3D" id="3.30.360.10">
    <property type="entry name" value="Dihydrodipicolinate Reductase, domain 2"/>
    <property type="match status" value="1"/>
</dbReference>
<dbReference type="GO" id="GO:0016620">
    <property type="term" value="F:oxidoreductase activity, acting on the aldehyde or oxo group of donors, NAD or NADP as acceptor"/>
    <property type="evidence" value="ECO:0007669"/>
    <property type="project" value="InterPro"/>
</dbReference>
<comment type="similarity">
    <text evidence="1">Belongs to the glyceraldehyde-3-phosphate dehydrogenase family.</text>
</comment>
<dbReference type="VEuPathDB" id="TriTrypDB:TcG_06973"/>
<feature type="domain" description="Glyceraldehyde 3-phosphate dehydrogenase catalytic" evidence="4">
    <location>
        <begin position="69"/>
        <end position="225"/>
    </location>
</feature>
<evidence type="ECO:0000259" key="4">
    <source>
        <dbReference type="Pfam" id="PF02800"/>
    </source>
</evidence>
<dbReference type="AlphaFoldDB" id="A0A2V2V2L5"/>
<evidence type="ECO:0000313" key="5">
    <source>
        <dbReference type="EMBL" id="PWU90431.1"/>
    </source>
</evidence>
<protein>
    <submittedName>
        <fullName evidence="5">Putative glyceraldehyde 3-phosphate dehydrogenase, cytosolic</fullName>
    </submittedName>
</protein>
<dbReference type="EMBL" id="PRFA01000050">
    <property type="protein sequence ID" value="PWU90431.1"/>
    <property type="molecule type" value="Genomic_DNA"/>
</dbReference>
<evidence type="ECO:0000256" key="2">
    <source>
        <dbReference type="ARBA" id="ARBA00023002"/>
    </source>
</evidence>
<dbReference type="Proteomes" id="UP000246121">
    <property type="component" value="Unassembled WGS sequence"/>
</dbReference>
<dbReference type="InterPro" id="IPR020831">
    <property type="entry name" value="GlycerAld/Erythrose_P_DH"/>
</dbReference>
<feature type="region of interest" description="Disordered" evidence="3">
    <location>
        <begin position="285"/>
        <end position="306"/>
    </location>
</feature>
<dbReference type="VEuPathDB" id="TriTrypDB:TCDM_07514"/>
<evidence type="ECO:0000256" key="3">
    <source>
        <dbReference type="SAM" id="MobiDB-lite"/>
    </source>
</evidence>
<dbReference type="VEuPathDB" id="TriTrypDB:TcBrA4_0065910"/>
<dbReference type="PANTHER" id="PTHR10836">
    <property type="entry name" value="GLYCERALDEHYDE 3-PHOSPHATE DEHYDROGENASE"/>
    <property type="match status" value="1"/>
</dbReference>
<dbReference type="VEuPathDB" id="TriTrypDB:BCY84_12532"/>
<dbReference type="VEuPathDB" id="TriTrypDB:TCSYLVIO_008046"/>
<evidence type="ECO:0000313" key="6">
    <source>
        <dbReference type="Proteomes" id="UP000246121"/>
    </source>
</evidence>
<proteinExistence type="inferred from homology"/>
<dbReference type="VEuPathDB" id="TriTrypDB:Tc_MARK_7014"/>
<dbReference type="VEuPathDB" id="TriTrypDB:TcCLB.511235.20"/>
<accession>A0A2V2V2L5</accession>
<reference evidence="5 6" key="1">
    <citation type="journal article" date="2018" name="Microb. Genom.">
        <title>Expanding an expanded genome: long-read sequencing of Trypanosoma cruzi.</title>
        <authorList>
            <person name="Berna L."/>
            <person name="Rodriguez M."/>
            <person name="Chiribao M.L."/>
            <person name="Parodi-Talice A."/>
            <person name="Pita S."/>
            <person name="Rijo G."/>
            <person name="Alvarez-Valin F."/>
            <person name="Robello C."/>
        </authorList>
    </citation>
    <scope>NUCLEOTIDE SEQUENCE [LARGE SCALE GENOMIC DNA]</scope>
    <source>
        <strain evidence="5 6">Dm28c</strain>
    </source>
</reference>
<comment type="caution">
    <text evidence="5">The sequence shown here is derived from an EMBL/GenBank/DDBJ whole genome shotgun (WGS) entry which is preliminary data.</text>
</comment>
<dbReference type="Pfam" id="PF02800">
    <property type="entry name" value="Gp_dh_C"/>
    <property type="match status" value="1"/>
</dbReference>
<dbReference type="PRINTS" id="PR00078">
    <property type="entry name" value="G3PDHDRGNASE"/>
</dbReference>
<sequence length="306" mass="33028">MRPTRRPRSSWRASSSPMGPPAGTPWPARKNIKTGQPKDDTPMLFVGVNDAIDRGQEIASNASCAKNRLAPPAEIAHERFGAVEGLMTTARAAMASQQTADGASLKDWRGGRGATWKIVPSATGAAKAVEKGIPALNGRLAGMAFRVPTPNVSVVDLTSRLERPAAYEQLRAATDAASEGKLNGLLGRTEGKVVSSEMNGVAPIPVFVKAGISLNDRFAKLASWYDDGTGYSHKVLDLVALIPAHRSGRRENSEKKQQRVWRGRREMNVNKKEKIVCASNESQIRAKRSFKNKDHTSVGGRPRRGG</sequence>